<proteinExistence type="predicted"/>
<keyword evidence="1" id="KW-1133">Transmembrane helix</keyword>
<evidence type="ECO:0000256" key="1">
    <source>
        <dbReference type="SAM" id="Phobius"/>
    </source>
</evidence>
<organism evidence="2 3">
    <name type="scientific">Butyrivibrio fibrisolvens DSM 3071</name>
    <dbReference type="NCBI Taxonomy" id="1121131"/>
    <lineage>
        <taxon>Bacteria</taxon>
        <taxon>Bacillati</taxon>
        <taxon>Bacillota</taxon>
        <taxon>Clostridia</taxon>
        <taxon>Lachnospirales</taxon>
        <taxon>Lachnospiraceae</taxon>
        <taxon>Butyrivibrio</taxon>
    </lineage>
</organism>
<dbReference type="GeneID" id="89510038"/>
<evidence type="ECO:0000313" key="3">
    <source>
        <dbReference type="Proteomes" id="UP000184278"/>
    </source>
</evidence>
<feature type="transmembrane region" description="Helical" evidence="1">
    <location>
        <begin position="59"/>
        <end position="86"/>
    </location>
</feature>
<keyword evidence="1" id="KW-0812">Transmembrane</keyword>
<keyword evidence="1" id="KW-0472">Membrane</keyword>
<dbReference type="STRING" id="1121131.SAMN02745229_01777"/>
<gene>
    <name evidence="2" type="ORF">SAMN02745229_01777</name>
</gene>
<reference evidence="3" key="1">
    <citation type="submission" date="2016-11" db="EMBL/GenBank/DDBJ databases">
        <authorList>
            <person name="Varghese N."/>
            <person name="Submissions S."/>
        </authorList>
    </citation>
    <scope>NUCLEOTIDE SEQUENCE [LARGE SCALE GENOMIC DNA]</scope>
    <source>
        <strain evidence="3">DSM 3071</strain>
    </source>
</reference>
<keyword evidence="3" id="KW-1185">Reference proteome</keyword>
<sequence>MIGDYKEKAENCNFKNKIYKERSVFEGRTVALLSVSVLIIIYYNGILSIWMNIIEHPLYIIAMSIGFVLFLIPVFAVVLVWPCMFINTMIFRKKLIFEEDRLVCKSFFIRKKINYNAIDYAKVDYGYAATNQFRNSKMIILIHTEKSKYKIVFRNRAVYNELICEMQKHFKVKEQ</sequence>
<feature type="transmembrane region" description="Helical" evidence="1">
    <location>
        <begin position="30"/>
        <end position="53"/>
    </location>
</feature>
<protein>
    <submittedName>
        <fullName evidence="2">Uncharacterized protein</fullName>
    </submittedName>
</protein>
<name>A0A1M5YVZ1_BUTFI</name>
<dbReference type="EMBL" id="FQXK01000013">
    <property type="protein sequence ID" value="SHI16159.1"/>
    <property type="molecule type" value="Genomic_DNA"/>
</dbReference>
<dbReference type="Proteomes" id="UP000184278">
    <property type="component" value="Unassembled WGS sequence"/>
</dbReference>
<evidence type="ECO:0000313" key="2">
    <source>
        <dbReference type="EMBL" id="SHI16159.1"/>
    </source>
</evidence>
<dbReference type="AlphaFoldDB" id="A0A1M5YVZ1"/>
<accession>A0A1M5YVZ1</accession>
<dbReference type="RefSeq" id="WP_073387106.1">
    <property type="nucleotide sequence ID" value="NZ_FQXK01000013.1"/>
</dbReference>